<evidence type="ECO:0000313" key="11">
    <source>
        <dbReference type="Proteomes" id="UP000078397"/>
    </source>
</evidence>
<dbReference type="PIRSF" id="PIRSF001134">
    <property type="entry name" value="Streptogrisin"/>
    <property type="match status" value="1"/>
</dbReference>
<dbReference type="InterPro" id="IPR035070">
    <property type="entry name" value="Streptogrisin_prodomain"/>
</dbReference>
<dbReference type="InterPro" id="IPR001316">
    <property type="entry name" value="Pept_S1A_streptogrisin"/>
</dbReference>
<evidence type="ECO:0000256" key="3">
    <source>
        <dbReference type="ARBA" id="ARBA00022801"/>
    </source>
</evidence>
<dbReference type="GO" id="GO:0005576">
    <property type="term" value="C:extracellular region"/>
    <property type="evidence" value="ECO:0007669"/>
    <property type="project" value="InterPro"/>
</dbReference>
<dbReference type="PRINTS" id="PR00861">
    <property type="entry name" value="ALYTICPTASE"/>
</dbReference>
<dbReference type="CDD" id="cd21112">
    <property type="entry name" value="alphaLP-like"/>
    <property type="match status" value="1"/>
</dbReference>
<keyword evidence="3" id="KW-0378">Hydrolase</keyword>
<evidence type="ECO:0000256" key="2">
    <source>
        <dbReference type="ARBA" id="ARBA00022729"/>
    </source>
</evidence>
<name>A0A179FDQ2_METCM</name>
<evidence type="ECO:0000256" key="1">
    <source>
        <dbReference type="ARBA" id="ARBA00022670"/>
    </source>
</evidence>
<dbReference type="InterPro" id="IPR004236">
    <property type="entry name" value="Pept_S1_alpha_lytic"/>
</dbReference>
<dbReference type="EMBL" id="LSBJ02000006">
    <property type="protein sequence ID" value="OAQ63705.1"/>
    <property type="molecule type" value="Genomic_DNA"/>
</dbReference>
<dbReference type="InterPro" id="IPR009003">
    <property type="entry name" value="Peptidase_S1_PA"/>
</dbReference>
<reference evidence="10 11" key="1">
    <citation type="journal article" date="2016" name="PLoS Pathog.">
        <title>Biosynthesis of antibiotic leucinostatins in bio-control fungus Purpureocillium lilacinum and their inhibition on phytophthora revealed by genome mining.</title>
        <authorList>
            <person name="Wang G."/>
            <person name="Liu Z."/>
            <person name="Lin R."/>
            <person name="Li E."/>
            <person name="Mao Z."/>
            <person name="Ling J."/>
            <person name="Yang Y."/>
            <person name="Yin W.B."/>
            <person name="Xie B."/>
        </authorList>
    </citation>
    <scope>NUCLEOTIDE SEQUENCE [LARGE SCALE GENOMIC DNA]</scope>
    <source>
        <strain evidence="10">170</strain>
    </source>
</reference>
<feature type="active site" description="Charge relay system" evidence="7">
    <location>
        <position position="324"/>
    </location>
</feature>
<organism evidence="10 11">
    <name type="scientific">Pochonia chlamydosporia 170</name>
    <dbReference type="NCBI Taxonomy" id="1380566"/>
    <lineage>
        <taxon>Eukaryota</taxon>
        <taxon>Fungi</taxon>
        <taxon>Dikarya</taxon>
        <taxon>Ascomycota</taxon>
        <taxon>Pezizomycotina</taxon>
        <taxon>Sordariomycetes</taxon>
        <taxon>Hypocreomycetidae</taxon>
        <taxon>Hypocreales</taxon>
        <taxon>Clavicipitaceae</taxon>
        <taxon>Pochonia</taxon>
    </lineage>
</organism>
<keyword evidence="11" id="KW-1185">Reference proteome</keyword>
<evidence type="ECO:0000256" key="8">
    <source>
        <dbReference type="PIRSR" id="PIRSR001134-2"/>
    </source>
</evidence>
<evidence type="ECO:0000256" key="4">
    <source>
        <dbReference type="ARBA" id="ARBA00022825"/>
    </source>
</evidence>
<feature type="disulfide bond" evidence="8">
    <location>
        <begin position="318"/>
        <end position="345"/>
    </location>
</feature>
<accession>A0A179FDQ2</accession>
<feature type="disulfide bond" evidence="8">
    <location>
        <begin position="199"/>
        <end position="215"/>
    </location>
</feature>
<dbReference type="InterPro" id="IPR043504">
    <property type="entry name" value="Peptidase_S1_PA_chymotrypsin"/>
</dbReference>
<keyword evidence="6 8" id="KW-1015">Disulfide bond</keyword>
<keyword evidence="4" id="KW-0720">Serine protease</keyword>
<dbReference type="Gene3D" id="3.30.300.50">
    <property type="match status" value="2"/>
</dbReference>
<dbReference type="KEGG" id="pchm:VFPPC_09641"/>
<feature type="active site" description="Charge relay system" evidence="7">
    <location>
        <position position="243"/>
    </location>
</feature>
<evidence type="ECO:0000259" key="9">
    <source>
        <dbReference type="Pfam" id="PF02983"/>
    </source>
</evidence>
<sequence>MAVVLPVVYGAPAQATRDLHPDILSAMKRDLGLDAEQASSRVAREMGASEVIKKLQSSTGKSFAGGWVSDNGMTINIGVTDKALADEVTAAGAKPKIMANSLLRLRDAKSALDKLNIADTLSSQADTANSGIAAYFVDVIANKLVLETLSGSIASAKKLAAQVGLAESEFEVRIVNEMPTTFATVRGGDAYYINNSARCSIGFATRTGFVTAGHCGGVRSSTTTSNGESLGNVGGSVFPGNGDMAFVTSPSGTTLRAFINGYGRADLPVRGNRVASVGSAICRSGSTTGVRCGTVQSFDSTVNYPQGSVTGLTRTNACAEGGDSGGSWYAGDQAQGVTSGGSGNCKSGGTTYFQPLNEILSTWRLTLATTA</sequence>
<feature type="disulfide bond" evidence="8">
    <location>
        <begin position="282"/>
        <end position="292"/>
    </location>
</feature>
<dbReference type="Proteomes" id="UP000078397">
    <property type="component" value="Unassembled WGS sequence"/>
</dbReference>
<evidence type="ECO:0000256" key="5">
    <source>
        <dbReference type="ARBA" id="ARBA00023145"/>
    </source>
</evidence>
<keyword evidence="5" id="KW-0865">Zymogen</keyword>
<feature type="domain" description="Peptidase S1A alpha-lytic prodomain" evidence="9">
    <location>
        <begin position="100"/>
        <end position="165"/>
    </location>
</feature>
<evidence type="ECO:0000256" key="7">
    <source>
        <dbReference type="PIRSR" id="PIRSR001134-1"/>
    </source>
</evidence>
<evidence type="ECO:0000256" key="6">
    <source>
        <dbReference type="ARBA" id="ARBA00023157"/>
    </source>
</evidence>
<proteinExistence type="predicted"/>
<protein>
    <submittedName>
        <fullName evidence="10">Trypsin</fullName>
    </submittedName>
</protein>
<dbReference type="GeneID" id="28852138"/>
<comment type="caution">
    <text evidence="10">The sequence shown here is derived from an EMBL/GenBank/DDBJ whole genome shotgun (WGS) entry which is preliminary data.</text>
</comment>
<keyword evidence="1" id="KW-0645">Protease</keyword>
<dbReference type="Pfam" id="PF02983">
    <property type="entry name" value="Pro_Al_protease"/>
    <property type="match status" value="1"/>
</dbReference>
<dbReference type="SUPFAM" id="SSF50494">
    <property type="entry name" value="Trypsin-like serine proteases"/>
    <property type="match status" value="1"/>
</dbReference>
<dbReference type="GO" id="GO:0004252">
    <property type="term" value="F:serine-type endopeptidase activity"/>
    <property type="evidence" value="ECO:0007669"/>
    <property type="project" value="InterPro"/>
</dbReference>
<feature type="active site" description="Charge relay system" evidence="7">
    <location>
        <position position="214"/>
    </location>
</feature>
<dbReference type="AlphaFoldDB" id="A0A179FDQ2"/>
<dbReference type="RefSeq" id="XP_018141285.1">
    <property type="nucleotide sequence ID" value="XM_018288144.1"/>
</dbReference>
<gene>
    <name evidence="10" type="ORF">VFPPC_09641</name>
</gene>
<dbReference type="OrthoDB" id="3762657at2759"/>
<dbReference type="GO" id="GO:0006508">
    <property type="term" value="P:proteolysis"/>
    <property type="evidence" value="ECO:0007669"/>
    <property type="project" value="UniProtKB-KW"/>
</dbReference>
<evidence type="ECO:0000313" key="10">
    <source>
        <dbReference type="EMBL" id="OAQ63705.1"/>
    </source>
</evidence>
<keyword evidence="2" id="KW-0732">Signal</keyword>
<dbReference type="Gene3D" id="2.40.10.10">
    <property type="entry name" value="Trypsin-like serine proteases"/>
    <property type="match status" value="2"/>
</dbReference>